<proteinExistence type="predicted"/>
<dbReference type="EMBL" id="DS985245">
    <property type="protein sequence ID" value="EDV25163.1"/>
    <property type="molecule type" value="Genomic_DNA"/>
</dbReference>
<evidence type="ECO:0000313" key="1">
    <source>
        <dbReference type="EMBL" id="EDV25163.1"/>
    </source>
</evidence>
<dbReference type="GeneID" id="6754266"/>
<dbReference type="InterPro" id="IPR029058">
    <property type="entry name" value="AB_hydrolase_fold"/>
</dbReference>
<dbReference type="PANTHER" id="PTHR13617">
    <property type="entry name" value="PROTEIN ABHD18"/>
    <property type="match status" value="1"/>
</dbReference>
<name>B3RWP0_TRIAD</name>
<keyword evidence="2" id="KW-1185">Reference proteome</keyword>
<organism evidence="1 2">
    <name type="scientific">Trichoplax adhaerens</name>
    <name type="common">Trichoplax reptans</name>
    <dbReference type="NCBI Taxonomy" id="10228"/>
    <lineage>
        <taxon>Eukaryota</taxon>
        <taxon>Metazoa</taxon>
        <taxon>Placozoa</taxon>
        <taxon>Uniplacotomia</taxon>
        <taxon>Trichoplacea</taxon>
        <taxon>Trichoplacidae</taxon>
        <taxon>Trichoplax</taxon>
    </lineage>
</organism>
<dbReference type="PhylomeDB" id="B3RWP0"/>
<dbReference type="OrthoDB" id="9987145at2759"/>
<protein>
    <submittedName>
        <fullName evidence="1">Uncharacterized protein</fullName>
    </submittedName>
</protein>
<dbReference type="InParanoid" id="B3RWP0"/>
<dbReference type="RefSeq" id="XP_002113053.1">
    <property type="nucleotide sequence ID" value="XM_002113017.1"/>
</dbReference>
<evidence type="ECO:0000313" key="2">
    <source>
        <dbReference type="Proteomes" id="UP000009022"/>
    </source>
</evidence>
<dbReference type="STRING" id="10228.B3RWP0"/>
<accession>B3RWP0</accession>
<dbReference type="eggNOG" id="KOG1551">
    <property type="taxonomic scope" value="Eukaryota"/>
</dbReference>
<dbReference type="SUPFAM" id="SSF53474">
    <property type="entry name" value="alpha/beta-Hydrolases"/>
    <property type="match status" value="1"/>
</dbReference>
<dbReference type="ESTHER" id="triad-b3rwp0">
    <property type="family name" value="ABHD18"/>
</dbReference>
<sequence length="399" mass="45484">MTTASKFDQLYRRIIIAKYFTSGWGDVDLLRRIVSFRNDATVDASKWRKLVSPNHPVTIDKRIKNNSYEVLQGHFTSPIVEFFGPSMLEEIKTARFEVVLPKNWNTDKKPMCIHLAGTGDHFFWRRRHLMAIPLLKEYGIGSILLENPYYGVRKPKEQRRSSLKYVADLFLMGIALVLESSVLLHWCQNMGFGPLCLHGISMGGHMASLAATAWPESVAVVPCLSWSTASIAFTEVVKTYLGDSKIQFISEFDPGECYPHYLDSSIVNCFDEAIDDVTYRATADDIKSTLIQPKEFTTTEKQNWLSKGRNILKRSSQTDRDRQHIIEITKYVFDEVTHLQQYPCPVDTSSIIAVVAEKDAYIPRNNATSLEDIWPGCEIRYLVGCGHVDAFLTKLHVFR</sequence>
<dbReference type="Pfam" id="PF09752">
    <property type="entry name" value="ABHD18"/>
    <property type="match status" value="1"/>
</dbReference>
<dbReference type="OMA" id="MACLACT"/>
<dbReference type="KEGG" id="tad:TRIADDRAFT_25351"/>
<dbReference type="CTD" id="6754266"/>
<dbReference type="PANTHER" id="PTHR13617:SF14">
    <property type="entry name" value="PROTEIN ABHD18"/>
    <property type="match status" value="1"/>
</dbReference>
<reference evidence="1 2" key="1">
    <citation type="journal article" date="2008" name="Nature">
        <title>The Trichoplax genome and the nature of placozoans.</title>
        <authorList>
            <person name="Srivastava M."/>
            <person name="Begovic E."/>
            <person name="Chapman J."/>
            <person name="Putnam N.H."/>
            <person name="Hellsten U."/>
            <person name="Kawashima T."/>
            <person name="Kuo A."/>
            <person name="Mitros T."/>
            <person name="Salamov A."/>
            <person name="Carpenter M.L."/>
            <person name="Signorovitch A.Y."/>
            <person name="Moreno M.A."/>
            <person name="Kamm K."/>
            <person name="Grimwood J."/>
            <person name="Schmutz J."/>
            <person name="Shapiro H."/>
            <person name="Grigoriev I.V."/>
            <person name="Buss L.W."/>
            <person name="Schierwater B."/>
            <person name="Dellaporta S.L."/>
            <person name="Rokhsar D.S."/>
        </authorList>
    </citation>
    <scope>NUCLEOTIDE SEQUENCE [LARGE SCALE GENOMIC DNA]</scope>
    <source>
        <strain evidence="1 2">Grell-BS-1999</strain>
    </source>
</reference>
<dbReference type="Proteomes" id="UP000009022">
    <property type="component" value="Unassembled WGS sequence"/>
</dbReference>
<dbReference type="FunCoup" id="B3RWP0">
    <property type="interactions" value="379"/>
</dbReference>
<gene>
    <name evidence="1" type="ORF">TRIADDRAFT_25351</name>
</gene>
<dbReference type="AlphaFoldDB" id="B3RWP0"/>
<dbReference type="InterPro" id="IPR019149">
    <property type="entry name" value="ABHD18"/>
</dbReference>
<dbReference type="Gene3D" id="3.40.50.1820">
    <property type="entry name" value="alpha/beta hydrolase"/>
    <property type="match status" value="1"/>
</dbReference>
<dbReference type="HOGENOM" id="CLU_035640_0_0_1"/>